<evidence type="ECO:0000256" key="12">
    <source>
        <dbReference type="RuleBase" id="RU362106"/>
    </source>
</evidence>
<keyword evidence="9" id="KW-0496">Mitochondrion</keyword>
<keyword evidence="4 11" id="KW-0808">Transferase</keyword>
<evidence type="ECO:0000256" key="10">
    <source>
        <dbReference type="ARBA" id="ARBA00023163"/>
    </source>
</evidence>
<keyword evidence="7" id="KW-0809">Transit peptide</keyword>
<evidence type="ECO:0000256" key="6">
    <source>
        <dbReference type="ARBA" id="ARBA00022884"/>
    </source>
</evidence>
<keyword evidence="2 12" id="KW-0698">rRNA processing</keyword>
<dbReference type="SUPFAM" id="SSF53335">
    <property type="entry name" value="S-adenosyl-L-methionine-dependent methyltransferases"/>
    <property type="match status" value="1"/>
</dbReference>
<evidence type="ECO:0000256" key="1">
    <source>
        <dbReference type="ARBA" id="ARBA00004173"/>
    </source>
</evidence>
<dbReference type="EC" id="2.1.1.-" evidence="12"/>
<dbReference type="Pfam" id="PF00398">
    <property type="entry name" value="RrnaAD"/>
    <property type="match status" value="1"/>
</dbReference>
<feature type="domain" description="Ribosomal RNA adenine methylase transferase N-terminal" evidence="13">
    <location>
        <begin position="11"/>
        <end position="208"/>
    </location>
</feature>
<keyword evidence="5 11" id="KW-0949">S-adenosyl-L-methionine</keyword>
<evidence type="ECO:0000256" key="3">
    <source>
        <dbReference type="ARBA" id="ARBA00022603"/>
    </source>
</evidence>
<organism evidence="14 15">
    <name type="scientific">Glaucidium brasilianum</name>
    <name type="common">Ferruginous pygmy-owl</name>
    <dbReference type="NCBI Taxonomy" id="78217"/>
    <lineage>
        <taxon>Eukaryota</taxon>
        <taxon>Metazoa</taxon>
        <taxon>Chordata</taxon>
        <taxon>Craniata</taxon>
        <taxon>Vertebrata</taxon>
        <taxon>Euteleostomi</taxon>
        <taxon>Archelosauria</taxon>
        <taxon>Archosauria</taxon>
        <taxon>Dinosauria</taxon>
        <taxon>Saurischia</taxon>
        <taxon>Theropoda</taxon>
        <taxon>Coelurosauria</taxon>
        <taxon>Aves</taxon>
        <taxon>Neognathae</taxon>
        <taxon>Neoaves</taxon>
        <taxon>Telluraves</taxon>
        <taxon>Strigiformes</taxon>
        <taxon>Strigidae</taxon>
        <taxon>Glaucidium</taxon>
    </lineage>
</organism>
<dbReference type="GO" id="GO:0003723">
    <property type="term" value="F:RNA binding"/>
    <property type="evidence" value="ECO:0007669"/>
    <property type="project" value="UniProtKB-UniRule"/>
</dbReference>
<dbReference type="PANTHER" id="PTHR11727">
    <property type="entry name" value="DIMETHYLADENOSINE TRANSFERASE"/>
    <property type="match status" value="1"/>
</dbReference>
<comment type="similarity">
    <text evidence="11 12">Belongs to the class I-like SAM-binding methyltransferase superfamily. rRNA adenine N(6)-methyltransferase family.</text>
</comment>
<comment type="caution">
    <text evidence="14">The sequence shown here is derived from an EMBL/GenBank/DDBJ whole genome shotgun (WGS) entry which is preliminary data.</text>
</comment>
<dbReference type="InterPro" id="IPR020598">
    <property type="entry name" value="rRNA_Ade_methylase_Trfase_N"/>
</dbReference>
<evidence type="ECO:0000313" key="15">
    <source>
        <dbReference type="Proteomes" id="UP000591073"/>
    </source>
</evidence>
<dbReference type="InterPro" id="IPR001737">
    <property type="entry name" value="KsgA/Erm"/>
</dbReference>
<feature type="non-terminal residue" evidence="14">
    <location>
        <position position="326"/>
    </location>
</feature>
<evidence type="ECO:0000256" key="9">
    <source>
        <dbReference type="ARBA" id="ARBA00023128"/>
    </source>
</evidence>
<feature type="non-terminal residue" evidence="14">
    <location>
        <position position="1"/>
    </location>
</feature>
<dbReference type="SMART" id="SM00650">
    <property type="entry name" value="rADc"/>
    <property type="match status" value="1"/>
</dbReference>
<dbReference type="Proteomes" id="UP000591073">
    <property type="component" value="Unassembled WGS sequence"/>
</dbReference>
<dbReference type="Gene3D" id="3.40.50.150">
    <property type="entry name" value="Vaccinia Virus protein VP39"/>
    <property type="match status" value="1"/>
</dbReference>
<dbReference type="AlphaFoldDB" id="A0A7L0RTG4"/>
<sequence length="326" mass="36945">RFIACPRLARTVQRCLESGTGPRPKPVLLECAPGPGILTRTLLNAGVRVVALENNSAFLPNLQSLENSLDGQLKVIYGDFFKLDPLVTGTVKPPAMFSDKLFETIGVEAVPWSADVPVRVFGITPQIKERLILWRLLFALYECSSIYRYGRIELNIFVSEKEYKVLTAKAGDVRAYQALSVLGQVGCEIQLLHMEPWSSFLTNLKNKGLAVPKSRWLPNDHLCLVRLTPRQNLFKGVLKPTNSSTFVLMVKQCLAKPKSRLIDRLNSWSFDSDGKLLRDLEIPENAATRSLYPEDYRRLFEALQNSNMFTDTWFHDEMLDSIRNIN</sequence>
<dbReference type="InterPro" id="IPR029063">
    <property type="entry name" value="SAM-dependent_MTases_sf"/>
</dbReference>
<feature type="binding site" evidence="11">
    <location>
        <position position="79"/>
    </location>
    <ligand>
        <name>S-adenosyl-L-methionine</name>
        <dbReference type="ChEBI" id="CHEBI:59789"/>
    </ligand>
</feature>
<dbReference type="GO" id="GO:0005759">
    <property type="term" value="C:mitochondrial matrix"/>
    <property type="evidence" value="ECO:0007669"/>
    <property type="project" value="TreeGrafter"/>
</dbReference>
<comment type="caution">
    <text evidence="11">Lacks conserved residue(s) required for the propagation of feature annotation.</text>
</comment>
<keyword evidence="8" id="KW-0805">Transcription regulation</keyword>
<dbReference type="EMBL" id="VXAP01000206">
    <property type="protein sequence ID" value="NXL33256.1"/>
    <property type="molecule type" value="Genomic_DNA"/>
</dbReference>
<gene>
    <name evidence="14" type="primary">Tfb2m</name>
    <name evidence="14" type="ORF">GLABRA_R01119</name>
</gene>
<protein>
    <recommendedName>
        <fullName evidence="12">rRNA adenine N(6)-methyltransferase</fullName>
        <ecNumber evidence="12">2.1.1.-</ecNumber>
    </recommendedName>
</protein>
<feature type="binding site" evidence="11">
    <location>
        <position position="3"/>
    </location>
    <ligand>
        <name>S-adenosyl-L-methionine</name>
        <dbReference type="ChEBI" id="CHEBI:59789"/>
    </ligand>
</feature>
<evidence type="ECO:0000313" key="14">
    <source>
        <dbReference type="EMBL" id="NXL33256.1"/>
    </source>
</evidence>
<evidence type="ECO:0000259" key="13">
    <source>
        <dbReference type="SMART" id="SM00650"/>
    </source>
</evidence>
<dbReference type="GO" id="GO:0006391">
    <property type="term" value="P:transcription initiation at mitochondrial promoter"/>
    <property type="evidence" value="ECO:0007669"/>
    <property type="project" value="TreeGrafter"/>
</dbReference>
<name>A0A7L0RTG4_GLABR</name>
<accession>A0A7L0RTG4</accession>
<keyword evidence="15" id="KW-1185">Reference proteome</keyword>
<dbReference type="PANTHER" id="PTHR11727:SF13">
    <property type="entry name" value="DIMETHYLADENOSINE TRANSFERASE 2, MITOCHONDRIAL"/>
    <property type="match status" value="1"/>
</dbReference>
<evidence type="ECO:0000256" key="5">
    <source>
        <dbReference type="ARBA" id="ARBA00022691"/>
    </source>
</evidence>
<evidence type="ECO:0000256" key="7">
    <source>
        <dbReference type="ARBA" id="ARBA00022946"/>
    </source>
</evidence>
<dbReference type="PROSITE" id="PS51689">
    <property type="entry name" value="SAM_RNA_A_N6_MT"/>
    <property type="match status" value="1"/>
</dbReference>
<dbReference type="PIRSF" id="PIRSF027833">
    <property type="entry name" value="MtTFB2"/>
    <property type="match status" value="1"/>
</dbReference>
<keyword evidence="10" id="KW-0804">Transcription</keyword>
<evidence type="ECO:0000256" key="8">
    <source>
        <dbReference type="ARBA" id="ARBA00023015"/>
    </source>
</evidence>
<keyword evidence="6 11" id="KW-0694">RNA-binding</keyword>
<evidence type="ECO:0000256" key="4">
    <source>
        <dbReference type="ARBA" id="ARBA00022679"/>
    </source>
</evidence>
<evidence type="ECO:0000256" key="2">
    <source>
        <dbReference type="ARBA" id="ARBA00022552"/>
    </source>
</evidence>
<dbReference type="GO" id="GO:0000179">
    <property type="term" value="F:rRNA (adenine-N6,N6-)-dimethyltransferase activity"/>
    <property type="evidence" value="ECO:0007669"/>
    <property type="project" value="UniProtKB-UniRule"/>
</dbReference>
<feature type="binding site" evidence="11">
    <location>
        <position position="53"/>
    </location>
    <ligand>
        <name>S-adenosyl-L-methionine</name>
        <dbReference type="ChEBI" id="CHEBI:59789"/>
    </ligand>
</feature>
<dbReference type="GO" id="GO:0034246">
    <property type="term" value="F:mitochondrial transcription factor activity"/>
    <property type="evidence" value="ECO:0007669"/>
    <property type="project" value="TreeGrafter"/>
</dbReference>
<dbReference type="OrthoDB" id="9895503at2759"/>
<proteinExistence type="inferred from homology"/>
<reference evidence="14 15" key="1">
    <citation type="submission" date="2019-09" db="EMBL/GenBank/DDBJ databases">
        <title>Bird 10,000 Genomes (B10K) Project - Family phase.</title>
        <authorList>
            <person name="Zhang G."/>
        </authorList>
    </citation>
    <scope>NUCLEOTIDE SEQUENCE [LARGE SCALE GENOMIC DNA]</scope>
    <source>
        <strain evidence="14">B10K-DU-008-63</strain>
    </source>
</reference>
<evidence type="ECO:0000256" key="11">
    <source>
        <dbReference type="PROSITE-ProRule" id="PRU01026"/>
    </source>
</evidence>
<comment type="subcellular location">
    <subcellularLocation>
        <location evidence="1">Mitochondrion</location>
    </subcellularLocation>
</comment>
<keyword evidence="3 11" id="KW-0489">Methyltransferase</keyword>